<evidence type="ECO:0000259" key="1">
    <source>
        <dbReference type="Pfam" id="PF12728"/>
    </source>
</evidence>
<protein>
    <submittedName>
        <fullName evidence="2">Helix-turn-helix domain-containing protein</fullName>
    </submittedName>
</protein>
<dbReference type="Proteomes" id="UP001528672">
    <property type="component" value="Unassembled WGS sequence"/>
</dbReference>
<sequence>MKQPETSNALLSEAEAAVILGLKNAKTLAVWRCTKRYELPYVKYGRTVRYRRKDLEAFIEAKVVYQATPKGGRA</sequence>
<dbReference type="EMBL" id="JAQSIO010000007">
    <property type="protein sequence ID" value="MDD0816404.1"/>
    <property type="molecule type" value="Genomic_DNA"/>
</dbReference>
<evidence type="ECO:0000313" key="2">
    <source>
        <dbReference type="EMBL" id="MDD0816404.1"/>
    </source>
</evidence>
<dbReference type="InterPro" id="IPR041657">
    <property type="entry name" value="HTH_17"/>
</dbReference>
<feature type="domain" description="Helix-turn-helix" evidence="1">
    <location>
        <begin position="10"/>
        <end position="62"/>
    </location>
</feature>
<organism evidence="2 3">
    <name type="scientific">Curvibacter microcysteis</name>
    <dbReference type="NCBI Taxonomy" id="3026419"/>
    <lineage>
        <taxon>Bacteria</taxon>
        <taxon>Pseudomonadati</taxon>
        <taxon>Pseudomonadota</taxon>
        <taxon>Betaproteobacteria</taxon>
        <taxon>Burkholderiales</taxon>
        <taxon>Comamonadaceae</taxon>
        <taxon>Curvibacter</taxon>
    </lineage>
</organism>
<name>A0ABT5MKJ0_9BURK</name>
<comment type="caution">
    <text evidence="2">The sequence shown here is derived from an EMBL/GenBank/DDBJ whole genome shotgun (WGS) entry which is preliminary data.</text>
</comment>
<keyword evidence="3" id="KW-1185">Reference proteome</keyword>
<gene>
    <name evidence="2" type="ORF">PSQ39_17325</name>
</gene>
<dbReference type="Pfam" id="PF12728">
    <property type="entry name" value="HTH_17"/>
    <property type="match status" value="1"/>
</dbReference>
<evidence type="ECO:0000313" key="3">
    <source>
        <dbReference type="Proteomes" id="UP001528672"/>
    </source>
</evidence>
<accession>A0ABT5MKJ0</accession>
<proteinExistence type="predicted"/>
<reference evidence="2 3" key="1">
    <citation type="submission" date="2023-02" db="EMBL/GenBank/DDBJ databases">
        <title>Bacterial whole genome sequence for Curvibacter sp. HBC28.</title>
        <authorList>
            <person name="Le V."/>
            <person name="Ko S.-R."/>
            <person name="Ahn C.-Y."/>
            <person name="Oh H.-M."/>
        </authorList>
    </citation>
    <scope>NUCLEOTIDE SEQUENCE [LARGE SCALE GENOMIC DNA]</scope>
    <source>
        <strain evidence="2 3">HBC28</strain>
    </source>
</reference>